<organism evidence="15 16">
    <name type="scientific">Tetradesmus obliquus</name>
    <name type="common">Green alga</name>
    <name type="synonym">Acutodesmus obliquus</name>
    <dbReference type="NCBI Taxonomy" id="3088"/>
    <lineage>
        <taxon>Eukaryota</taxon>
        <taxon>Viridiplantae</taxon>
        <taxon>Chlorophyta</taxon>
        <taxon>core chlorophytes</taxon>
        <taxon>Chlorophyceae</taxon>
        <taxon>CS clade</taxon>
        <taxon>Sphaeropleales</taxon>
        <taxon>Scenedesmaceae</taxon>
        <taxon>Tetradesmus</taxon>
    </lineage>
</organism>
<keyword evidence="7" id="KW-0493">Microtubule</keyword>
<feature type="domain" description="Ska2 N-terminal" evidence="14">
    <location>
        <begin position="11"/>
        <end position="105"/>
    </location>
</feature>
<keyword evidence="11" id="KW-0131">Cell cycle</keyword>
<evidence type="ECO:0000256" key="11">
    <source>
        <dbReference type="ARBA" id="ARBA00023306"/>
    </source>
</evidence>
<evidence type="ECO:0000256" key="3">
    <source>
        <dbReference type="ARBA" id="ARBA00010684"/>
    </source>
</evidence>
<dbReference type="GO" id="GO:0051301">
    <property type="term" value="P:cell division"/>
    <property type="evidence" value="ECO:0007669"/>
    <property type="project" value="UniProtKB-KW"/>
</dbReference>
<reference evidence="15 16" key="1">
    <citation type="submission" date="2016-10" db="EMBL/GenBank/DDBJ databases">
        <authorList>
            <person name="Cai Z."/>
        </authorList>
    </citation>
    <scope>NUCLEOTIDE SEQUENCE [LARGE SCALE GENOMIC DNA]</scope>
</reference>
<keyword evidence="12" id="KW-0137">Centromere</keyword>
<dbReference type="GO" id="GO:0008017">
    <property type="term" value="F:microtubule binding"/>
    <property type="evidence" value="ECO:0007669"/>
    <property type="project" value="InterPro"/>
</dbReference>
<dbReference type="PANTHER" id="PTHR32017">
    <property type="entry name" value="SPINDLE AND KINETOCHORE-ASSOCIATED PROTEIN 2"/>
    <property type="match status" value="1"/>
</dbReference>
<name>A0A383V6S4_TETOB</name>
<dbReference type="PANTHER" id="PTHR32017:SF3">
    <property type="entry name" value="SPINDLE AND KINETOCHORE-ASSOCIATED PROTEIN 2"/>
    <property type="match status" value="1"/>
</dbReference>
<evidence type="ECO:0000313" key="16">
    <source>
        <dbReference type="Proteomes" id="UP000256970"/>
    </source>
</evidence>
<keyword evidence="8" id="KW-0498">Mitosis</keyword>
<evidence type="ECO:0000256" key="12">
    <source>
        <dbReference type="ARBA" id="ARBA00023328"/>
    </source>
</evidence>
<keyword evidence="4" id="KW-0158">Chromosome</keyword>
<accession>A0A383V6S4</accession>
<keyword evidence="5" id="KW-0963">Cytoplasm</keyword>
<evidence type="ECO:0000256" key="1">
    <source>
        <dbReference type="ARBA" id="ARBA00004186"/>
    </source>
</evidence>
<evidence type="ECO:0000256" key="2">
    <source>
        <dbReference type="ARBA" id="ARBA00004629"/>
    </source>
</evidence>
<dbReference type="Gene3D" id="6.10.250.1380">
    <property type="match status" value="1"/>
</dbReference>
<keyword evidence="9" id="KW-0995">Kinetochore</keyword>
<evidence type="ECO:0000256" key="10">
    <source>
        <dbReference type="ARBA" id="ARBA00023212"/>
    </source>
</evidence>
<sequence length="153" mass="17120">MQQDLLGTSRDLLTSLDRSAATLNMVAHTLENEFAERFGHTGANPQEIAKRLRKLQRELPGLKQECQALLSCKQELIDSARRLLDANNSQLQHLCSRAGFTPPDDQGVHDAYSRAVREWEGQVLAKRAGVMEDAPVQYSVQKLNIALARARLE</sequence>
<keyword evidence="6" id="KW-0132">Cell division</keyword>
<protein>
    <recommendedName>
        <fullName evidence="13">Protein FAM33A</fullName>
    </recommendedName>
</protein>
<dbReference type="InterPro" id="IPR026762">
    <property type="entry name" value="Ska2"/>
</dbReference>
<keyword evidence="16" id="KW-1185">Reference proteome</keyword>
<proteinExistence type="inferred from homology"/>
<evidence type="ECO:0000256" key="8">
    <source>
        <dbReference type="ARBA" id="ARBA00022776"/>
    </source>
</evidence>
<dbReference type="InterPro" id="IPR042091">
    <property type="entry name" value="Ska2_N"/>
</dbReference>
<gene>
    <name evidence="15" type="ORF">BQ4739_LOCUS627</name>
</gene>
<evidence type="ECO:0000256" key="6">
    <source>
        <dbReference type="ARBA" id="ARBA00022618"/>
    </source>
</evidence>
<dbReference type="AlphaFoldDB" id="A0A383V6S4"/>
<comment type="similarity">
    <text evidence="3">Belongs to the SKA2 family.</text>
</comment>
<dbReference type="GO" id="GO:0005876">
    <property type="term" value="C:spindle microtubule"/>
    <property type="evidence" value="ECO:0007669"/>
    <property type="project" value="InterPro"/>
</dbReference>
<dbReference type="EMBL" id="FNXT01000045">
    <property type="protein sequence ID" value="SZX60046.1"/>
    <property type="molecule type" value="Genomic_DNA"/>
</dbReference>
<evidence type="ECO:0000256" key="5">
    <source>
        <dbReference type="ARBA" id="ARBA00022490"/>
    </source>
</evidence>
<comment type="subcellular location">
    <subcellularLocation>
        <location evidence="2">Chromosome</location>
        <location evidence="2">Centromere</location>
        <location evidence="2">Kinetochore</location>
    </subcellularLocation>
    <subcellularLocation>
        <location evidence="1">Cytoplasm</location>
        <location evidence="1">Cytoskeleton</location>
        <location evidence="1">Spindle</location>
    </subcellularLocation>
</comment>
<dbReference type="Pfam" id="PF16740">
    <property type="entry name" value="SKA2"/>
    <property type="match status" value="1"/>
</dbReference>
<evidence type="ECO:0000256" key="4">
    <source>
        <dbReference type="ARBA" id="ARBA00022454"/>
    </source>
</evidence>
<dbReference type="Proteomes" id="UP000256970">
    <property type="component" value="Unassembled WGS sequence"/>
</dbReference>
<evidence type="ECO:0000256" key="9">
    <source>
        <dbReference type="ARBA" id="ARBA00022838"/>
    </source>
</evidence>
<evidence type="ECO:0000313" key="15">
    <source>
        <dbReference type="EMBL" id="SZX60046.1"/>
    </source>
</evidence>
<evidence type="ECO:0000256" key="13">
    <source>
        <dbReference type="ARBA" id="ARBA00029651"/>
    </source>
</evidence>
<dbReference type="GO" id="GO:0007059">
    <property type="term" value="P:chromosome segregation"/>
    <property type="evidence" value="ECO:0007669"/>
    <property type="project" value="InterPro"/>
</dbReference>
<keyword evidence="10" id="KW-0206">Cytoskeleton</keyword>
<evidence type="ECO:0000256" key="7">
    <source>
        <dbReference type="ARBA" id="ARBA00022701"/>
    </source>
</evidence>
<evidence type="ECO:0000259" key="14">
    <source>
        <dbReference type="Pfam" id="PF16740"/>
    </source>
</evidence>
<dbReference type="GO" id="GO:0000278">
    <property type="term" value="P:mitotic cell cycle"/>
    <property type="evidence" value="ECO:0007669"/>
    <property type="project" value="TreeGrafter"/>
</dbReference>
<dbReference type="GO" id="GO:0000940">
    <property type="term" value="C:outer kinetochore"/>
    <property type="evidence" value="ECO:0007669"/>
    <property type="project" value="InterPro"/>
</dbReference>